<name>A0A8A1LFH7_AJEC8</name>
<reference evidence="1" key="1">
    <citation type="submission" date="2021-01" db="EMBL/GenBank/DDBJ databases">
        <title>Chromosome-level genome assembly of a human fungal pathogen reveals clustering of transcriptionally co-regulated genes.</title>
        <authorList>
            <person name="Voorhies M."/>
            <person name="Cohen S."/>
            <person name="Shea T.P."/>
            <person name="Petrus S."/>
            <person name="Munoz J.F."/>
            <person name="Poplawski S."/>
            <person name="Goldman W.E."/>
            <person name="Michael T."/>
            <person name="Cuomo C.A."/>
            <person name="Sil A."/>
            <person name="Beyhan S."/>
        </authorList>
    </citation>
    <scope>NUCLEOTIDE SEQUENCE</scope>
    <source>
        <strain evidence="1">H88</strain>
    </source>
</reference>
<organism evidence="1 2">
    <name type="scientific">Ajellomyces capsulatus (strain H88)</name>
    <name type="common">Darling's disease fungus</name>
    <name type="synonym">Histoplasma capsulatum</name>
    <dbReference type="NCBI Taxonomy" id="544711"/>
    <lineage>
        <taxon>Eukaryota</taxon>
        <taxon>Fungi</taxon>
        <taxon>Dikarya</taxon>
        <taxon>Ascomycota</taxon>
        <taxon>Pezizomycotina</taxon>
        <taxon>Eurotiomycetes</taxon>
        <taxon>Eurotiomycetidae</taxon>
        <taxon>Onygenales</taxon>
        <taxon>Ajellomycetaceae</taxon>
        <taxon>Histoplasma</taxon>
    </lineage>
</organism>
<protein>
    <submittedName>
        <fullName evidence="1">Uncharacterized protein</fullName>
    </submittedName>
</protein>
<dbReference type="EMBL" id="CP069103">
    <property type="protein sequence ID" value="QSS51645.1"/>
    <property type="molecule type" value="Genomic_DNA"/>
</dbReference>
<gene>
    <name evidence="1" type="ORF">I7I53_07013</name>
</gene>
<evidence type="ECO:0000313" key="1">
    <source>
        <dbReference type="EMBL" id="QSS51645.1"/>
    </source>
</evidence>
<evidence type="ECO:0000313" key="2">
    <source>
        <dbReference type="Proteomes" id="UP000663419"/>
    </source>
</evidence>
<accession>A0A8A1LFH7</accession>
<dbReference type="AlphaFoldDB" id="A0A8A1LFH7"/>
<dbReference type="VEuPathDB" id="FungiDB:I7I53_07013"/>
<proteinExistence type="predicted"/>
<dbReference type="Proteomes" id="UP000663419">
    <property type="component" value="Chromosome 2"/>
</dbReference>
<sequence>MPRQRSSSSLPHLEDSKEIGHPFSTTHHWSWQRIACLWDDRQTELVRRSRVKNGNHTAAIATVQKATPSKIKERVKTRNQLKSLLKWGLRRWLGLVICFGFCDPMPASVVYAQNKGKGGCKASLYGV</sequence>